<evidence type="ECO:0000313" key="2">
    <source>
        <dbReference type="EMBL" id="KAJ1130712.1"/>
    </source>
</evidence>
<name>A0AAV7PTX8_PLEWA</name>
<comment type="caution">
    <text evidence="2">The sequence shown here is derived from an EMBL/GenBank/DDBJ whole genome shotgun (WGS) entry which is preliminary data.</text>
</comment>
<reference evidence="2" key="1">
    <citation type="journal article" date="2022" name="bioRxiv">
        <title>Sequencing and chromosome-scale assembly of the giantPleurodeles waltlgenome.</title>
        <authorList>
            <person name="Brown T."/>
            <person name="Elewa A."/>
            <person name="Iarovenko S."/>
            <person name="Subramanian E."/>
            <person name="Araus A.J."/>
            <person name="Petzold A."/>
            <person name="Susuki M."/>
            <person name="Suzuki K.-i.T."/>
            <person name="Hayashi T."/>
            <person name="Toyoda A."/>
            <person name="Oliveira C."/>
            <person name="Osipova E."/>
            <person name="Leigh N.D."/>
            <person name="Simon A."/>
            <person name="Yun M.H."/>
        </authorList>
    </citation>
    <scope>NUCLEOTIDE SEQUENCE</scope>
    <source>
        <strain evidence="2">20211129_DDA</strain>
        <tissue evidence="2">Liver</tissue>
    </source>
</reference>
<keyword evidence="3" id="KW-1185">Reference proteome</keyword>
<feature type="compositionally biased region" description="Basic and acidic residues" evidence="1">
    <location>
        <begin position="9"/>
        <end position="75"/>
    </location>
</feature>
<evidence type="ECO:0000256" key="1">
    <source>
        <dbReference type="SAM" id="MobiDB-lite"/>
    </source>
</evidence>
<organism evidence="2 3">
    <name type="scientific">Pleurodeles waltl</name>
    <name type="common">Iberian ribbed newt</name>
    <dbReference type="NCBI Taxonomy" id="8319"/>
    <lineage>
        <taxon>Eukaryota</taxon>
        <taxon>Metazoa</taxon>
        <taxon>Chordata</taxon>
        <taxon>Craniata</taxon>
        <taxon>Vertebrata</taxon>
        <taxon>Euteleostomi</taxon>
        <taxon>Amphibia</taxon>
        <taxon>Batrachia</taxon>
        <taxon>Caudata</taxon>
        <taxon>Salamandroidea</taxon>
        <taxon>Salamandridae</taxon>
        <taxon>Pleurodelinae</taxon>
        <taxon>Pleurodeles</taxon>
    </lineage>
</organism>
<feature type="region of interest" description="Disordered" evidence="1">
    <location>
        <begin position="1"/>
        <end position="87"/>
    </location>
</feature>
<proteinExistence type="predicted"/>
<dbReference type="Proteomes" id="UP001066276">
    <property type="component" value="Chromosome 7"/>
</dbReference>
<sequence length="87" mass="10196">MEAEGRTTLQEEGRWLGKDAESRKRVEAERKEEDTESRKRGDGVLNERRHEESRRIEAREHEQKEEEKKEPKDSPEGLVLPGEDPEA</sequence>
<dbReference type="EMBL" id="JANPWB010000011">
    <property type="protein sequence ID" value="KAJ1130712.1"/>
    <property type="molecule type" value="Genomic_DNA"/>
</dbReference>
<protein>
    <submittedName>
        <fullName evidence="2">Uncharacterized protein</fullName>
    </submittedName>
</protein>
<gene>
    <name evidence="2" type="ORF">NDU88_009062</name>
</gene>
<dbReference type="AlphaFoldDB" id="A0AAV7PTX8"/>
<evidence type="ECO:0000313" key="3">
    <source>
        <dbReference type="Proteomes" id="UP001066276"/>
    </source>
</evidence>
<accession>A0AAV7PTX8</accession>